<accession>A0ABU7E370</accession>
<dbReference type="SUPFAM" id="SSF48726">
    <property type="entry name" value="Immunoglobulin"/>
    <property type="match status" value="1"/>
</dbReference>
<proteinExistence type="predicted"/>
<dbReference type="PROSITE" id="PS50835">
    <property type="entry name" value="IG_LIKE"/>
    <property type="match status" value="1"/>
</dbReference>
<dbReference type="EMBL" id="JAHUTJ010043720">
    <property type="protein sequence ID" value="MED6281719.1"/>
    <property type="molecule type" value="Genomic_DNA"/>
</dbReference>
<feature type="domain" description="Ig-like" evidence="1">
    <location>
        <begin position="292"/>
        <end position="389"/>
    </location>
</feature>
<evidence type="ECO:0000313" key="2">
    <source>
        <dbReference type="EMBL" id="MED6281719.1"/>
    </source>
</evidence>
<comment type="caution">
    <text evidence="2">The sequence shown here is derived from an EMBL/GenBank/DDBJ whole genome shotgun (WGS) entry which is preliminary data.</text>
</comment>
<dbReference type="Proteomes" id="UP001352852">
    <property type="component" value="Unassembled WGS sequence"/>
</dbReference>
<sequence>MYYATLIIDRSAINKIYNSLQKFKANDSNVTISEIKMTTECKVQSESTYPQKKCMCKPGYRWKDEVCSNTSHHDQEWCLHQPNSFPRCISNSTVGVTGNIQLEGDGYKGCLTVKSSNAYQTCNDNLTNAIQGEYSLIRGFDTLGSLEYSLGSVIVNFAMKFASAVESQNLFERSITLGRTLSGSLTLETTGFVSLKVPRDSVLYNSSVSMECTTEEDLNAEPKWTLKRKDGDFLITNGSISTVSIRPKHTTISLKQVNELWEGEYVCLFVQEKNGTTINHRANATMDICLKPIIETSAEPTFPLCKTDSSVFLVTVKCTIKKSGESYTVTWNNDATPKGSTEEDDTQTYSAEKVIDCKRTSSSGSTSPMVSCTFTNQCNQTQTQDVMVSVIYGMYFTAPKGIV</sequence>
<organism evidence="2 3">
    <name type="scientific">Characodon lateralis</name>
    <dbReference type="NCBI Taxonomy" id="208331"/>
    <lineage>
        <taxon>Eukaryota</taxon>
        <taxon>Metazoa</taxon>
        <taxon>Chordata</taxon>
        <taxon>Craniata</taxon>
        <taxon>Vertebrata</taxon>
        <taxon>Euteleostomi</taxon>
        <taxon>Actinopterygii</taxon>
        <taxon>Neopterygii</taxon>
        <taxon>Teleostei</taxon>
        <taxon>Neoteleostei</taxon>
        <taxon>Acanthomorphata</taxon>
        <taxon>Ovalentaria</taxon>
        <taxon>Atherinomorphae</taxon>
        <taxon>Cyprinodontiformes</taxon>
        <taxon>Goodeidae</taxon>
        <taxon>Characodon</taxon>
    </lineage>
</organism>
<protein>
    <recommendedName>
        <fullName evidence="1">Ig-like domain-containing protein</fullName>
    </recommendedName>
</protein>
<name>A0ABU7E370_9TELE</name>
<keyword evidence="3" id="KW-1185">Reference proteome</keyword>
<evidence type="ECO:0000259" key="1">
    <source>
        <dbReference type="PROSITE" id="PS50835"/>
    </source>
</evidence>
<dbReference type="InterPro" id="IPR007110">
    <property type="entry name" value="Ig-like_dom"/>
</dbReference>
<dbReference type="InterPro" id="IPR036179">
    <property type="entry name" value="Ig-like_dom_sf"/>
</dbReference>
<reference evidence="2 3" key="1">
    <citation type="submission" date="2021-06" db="EMBL/GenBank/DDBJ databases">
        <authorList>
            <person name="Palmer J.M."/>
        </authorList>
    </citation>
    <scope>NUCLEOTIDE SEQUENCE [LARGE SCALE GENOMIC DNA]</scope>
    <source>
        <strain evidence="2 3">CL_MEX2019</strain>
        <tissue evidence="2">Muscle</tissue>
    </source>
</reference>
<evidence type="ECO:0000313" key="3">
    <source>
        <dbReference type="Proteomes" id="UP001352852"/>
    </source>
</evidence>
<gene>
    <name evidence="2" type="ORF">CHARACLAT_024600</name>
</gene>